<name>A0A2U2BFS5_ALCFA</name>
<evidence type="ECO:0000313" key="4">
    <source>
        <dbReference type="Proteomes" id="UP000245216"/>
    </source>
</evidence>
<sequence>MEPRAHHVLIGVFTLVVAVAAVLFSLWLAKAGQDAETRDYDIVFLEGVRGLSRGSAVQYNGLRVGEVRQLRLDPNDLQRVRAQVSIQASIPIHEDTQARLALAGITGQSVIELSGGTPNSPLLEATGDGLPMIVASPSPLAQLMAGGEELMTQISKLLDNANTFLSSENSQSLSASLQKLEVLMGQLSTASEGVPSLVKELSQASQQATTLLSSTQGLVDRQGTQAMNAIQKSMEDFSRATQSLNKLLEQNSAAIGRGAQGLTEIEPALRELRQVLAGFRAVTSRLEDNPAGYLLGRDKLQEFTP</sequence>
<dbReference type="EMBL" id="QEXO01000005">
    <property type="protein sequence ID" value="PWE12827.1"/>
    <property type="molecule type" value="Genomic_DNA"/>
</dbReference>
<dbReference type="OrthoDB" id="5294672at2"/>
<keyword evidence="5" id="KW-1185">Reference proteome</keyword>
<reference evidence="3 5" key="3">
    <citation type="submission" date="2022-05" db="EMBL/GenBank/DDBJ databases">
        <title>Complete sequence of strain NY11312.</title>
        <authorList>
            <person name="Zhou D."/>
        </authorList>
    </citation>
    <scope>NUCLEOTIDE SEQUENCE [LARGE SCALE GENOMIC DNA]</scope>
    <source>
        <strain evidence="3 5">NY11312</strain>
    </source>
</reference>
<dbReference type="PANTHER" id="PTHR36698">
    <property type="entry name" value="BLL5892 PROTEIN"/>
    <property type="match status" value="1"/>
</dbReference>
<dbReference type="Proteomes" id="UP000245216">
    <property type="component" value="Unassembled WGS sequence"/>
</dbReference>
<evidence type="ECO:0000313" key="3">
    <source>
        <dbReference type="EMBL" id="WBM38430.1"/>
    </source>
</evidence>
<reference evidence="2 4" key="1">
    <citation type="submission" date="2018-05" db="EMBL/GenBank/DDBJ databases">
        <title>Genome Sequence of an Efficient Indole-Degrading Bacterium, Alcaligenes sp.YBY.</title>
        <authorList>
            <person name="Yang B."/>
        </authorList>
    </citation>
    <scope>NUCLEOTIDE SEQUENCE [LARGE SCALE GENOMIC DNA]</scope>
    <source>
        <strain evidence="2 4">YBY</strain>
    </source>
</reference>
<dbReference type="EMBL" id="CP096916">
    <property type="protein sequence ID" value="WBM38430.1"/>
    <property type="molecule type" value="Genomic_DNA"/>
</dbReference>
<dbReference type="Proteomes" id="UP001211866">
    <property type="component" value="Chromosome"/>
</dbReference>
<accession>A0A2U2BFS5</accession>
<protein>
    <submittedName>
        <fullName evidence="2">MCE family protein</fullName>
    </submittedName>
    <submittedName>
        <fullName evidence="3">MlaD family protein</fullName>
    </submittedName>
</protein>
<organism evidence="2 4">
    <name type="scientific">Alcaligenes faecalis</name>
    <dbReference type="NCBI Taxonomy" id="511"/>
    <lineage>
        <taxon>Bacteria</taxon>
        <taxon>Pseudomonadati</taxon>
        <taxon>Pseudomonadota</taxon>
        <taxon>Betaproteobacteria</taxon>
        <taxon>Burkholderiales</taxon>
        <taxon>Alcaligenaceae</taxon>
        <taxon>Alcaligenes</taxon>
    </lineage>
</organism>
<dbReference type="AlphaFoldDB" id="A0A2U2BFS5"/>
<dbReference type="PANTHER" id="PTHR36698:SF2">
    <property type="entry name" value="MCE_MLAD DOMAIN-CONTAINING PROTEIN"/>
    <property type="match status" value="1"/>
</dbReference>
<proteinExistence type="predicted"/>
<evidence type="ECO:0000259" key="1">
    <source>
        <dbReference type="Pfam" id="PF02470"/>
    </source>
</evidence>
<feature type="domain" description="Mce/MlaD" evidence="1">
    <location>
        <begin position="46"/>
        <end position="116"/>
    </location>
</feature>
<evidence type="ECO:0000313" key="2">
    <source>
        <dbReference type="EMBL" id="PWE12827.1"/>
    </source>
</evidence>
<dbReference type="InterPro" id="IPR003399">
    <property type="entry name" value="Mce/MlaD"/>
</dbReference>
<dbReference type="Pfam" id="PF02470">
    <property type="entry name" value="MlaD"/>
    <property type="match status" value="1"/>
</dbReference>
<gene>
    <name evidence="2" type="ORF">DF183_18885</name>
    <name evidence="3" type="ORF">M2J83_00925</name>
</gene>
<dbReference type="RefSeq" id="WP_042484687.1">
    <property type="nucleotide sequence ID" value="NZ_CAXOJJ010000015.1"/>
</dbReference>
<dbReference type="STRING" id="511.UZ73_09735"/>
<evidence type="ECO:0000313" key="5">
    <source>
        <dbReference type="Proteomes" id="UP001211866"/>
    </source>
</evidence>
<reference evidence="2 4" key="2">
    <citation type="submission" date="2018-05" db="EMBL/GenBank/DDBJ databases">
        <authorList>
            <person name="Lanie J.A."/>
            <person name="Ng W.-L."/>
            <person name="Kazmierczak K.M."/>
            <person name="Andrzejewski T.M."/>
            <person name="Davidsen T.M."/>
            <person name="Wayne K.J."/>
            <person name="Tettelin H."/>
            <person name="Glass J.I."/>
            <person name="Rusch D."/>
            <person name="Podicherti R."/>
            <person name="Tsui H.-C.T."/>
            <person name="Winkler M.E."/>
        </authorList>
    </citation>
    <scope>NUCLEOTIDE SEQUENCE [LARGE SCALE GENOMIC DNA]</scope>
    <source>
        <strain evidence="2 4">YBY</strain>
    </source>
</reference>